<feature type="transmembrane region" description="Helical" evidence="1">
    <location>
        <begin position="111"/>
        <end position="126"/>
    </location>
</feature>
<proteinExistence type="predicted"/>
<feature type="transmembrane region" description="Helical" evidence="1">
    <location>
        <begin position="56"/>
        <end position="74"/>
    </location>
</feature>
<dbReference type="Proteomes" id="UP000095713">
    <property type="component" value="Unassembled WGS sequence"/>
</dbReference>
<sequence>MNLKGKLLVVISLILFLINIYIINAYGFFEIRVIRIITILIFFVVFLFYKGYKEKWVFISFLCFLVSDILLIYYEDPVYNKIISIIAISGYLALIYHVLKKTRVAKIDIRSVFIYGFLIALNIYTLDKILNSITGALHDVFQKYLLYIYGTAIIITCVFAANYNYKYGIRKSMYFMFSVFGFGFADLCAVLAYYFHFNLLIYLHRLIYIYALFFIVTYILIKPDKVKNFWVEE</sequence>
<dbReference type="RefSeq" id="WP_069831587.1">
    <property type="nucleotide sequence ID" value="NZ_MDJD01000054.1"/>
</dbReference>
<dbReference type="EMBL" id="MDJD01000054">
    <property type="protein sequence ID" value="OEJ98904.1"/>
    <property type="molecule type" value="Genomic_DNA"/>
</dbReference>
<feature type="transmembrane region" description="Helical" evidence="1">
    <location>
        <begin position="80"/>
        <end position="99"/>
    </location>
</feature>
<reference evidence="2 3" key="1">
    <citation type="submission" date="2016-05" db="EMBL/GenBank/DDBJ databases">
        <title>Draft Genome Sequence of Algibacter sp. Strain SK-16 Isolated from the Surface Water of Aburatsubo Inlet.</title>
        <authorList>
            <person name="Wong S.-K."/>
            <person name="Yoshizawa S."/>
            <person name="Nakajima Y."/>
            <person name="Ogura Y."/>
            <person name="Tetsuya H."/>
            <person name="Hamasaki K."/>
        </authorList>
    </citation>
    <scope>NUCLEOTIDE SEQUENCE [LARGE SCALE GENOMIC DNA]</scope>
    <source>
        <strain evidence="2 3">SK-16</strain>
    </source>
</reference>
<evidence type="ECO:0008006" key="4">
    <source>
        <dbReference type="Google" id="ProtNLM"/>
    </source>
</evidence>
<protein>
    <recommendedName>
        <fullName evidence="4">YhhN-like protein</fullName>
    </recommendedName>
</protein>
<feature type="transmembrane region" description="Helical" evidence="1">
    <location>
        <begin position="146"/>
        <end position="165"/>
    </location>
</feature>
<name>A0A1E5SIG2_9FLAO</name>
<comment type="caution">
    <text evidence="2">The sequence shown here is derived from an EMBL/GenBank/DDBJ whole genome shotgun (WGS) entry which is preliminary data.</text>
</comment>
<accession>A0A1E5SIG2</accession>
<feature type="transmembrane region" description="Helical" evidence="1">
    <location>
        <begin position="201"/>
        <end position="221"/>
    </location>
</feature>
<feature type="transmembrane region" description="Helical" evidence="1">
    <location>
        <begin position="7"/>
        <end position="27"/>
    </location>
</feature>
<keyword evidence="1" id="KW-0472">Membrane</keyword>
<dbReference type="AlphaFoldDB" id="A0A1E5SIG2"/>
<gene>
    <name evidence="2" type="ORF">A8C32_06865</name>
</gene>
<feature type="transmembrane region" description="Helical" evidence="1">
    <location>
        <begin position="172"/>
        <end position="195"/>
    </location>
</feature>
<dbReference type="OrthoDB" id="1445374at2"/>
<evidence type="ECO:0000313" key="3">
    <source>
        <dbReference type="Proteomes" id="UP000095713"/>
    </source>
</evidence>
<keyword evidence="3" id="KW-1185">Reference proteome</keyword>
<evidence type="ECO:0000313" key="2">
    <source>
        <dbReference type="EMBL" id="OEJ98904.1"/>
    </source>
</evidence>
<keyword evidence="1" id="KW-1133">Transmembrane helix</keyword>
<feature type="transmembrane region" description="Helical" evidence="1">
    <location>
        <begin position="33"/>
        <end position="49"/>
    </location>
</feature>
<keyword evidence="1" id="KW-0812">Transmembrane</keyword>
<organism evidence="2 3">
    <name type="scientific">Flavivirga aquatica</name>
    <dbReference type="NCBI Taxonomy" id="1849968"/>
    <lineage>
        <taxon>Bacteria</taxon>
        <taxon>Pseudomonadati</taxon>
        <taxon>Bacteroidota</taxon>
        <taxon>Flavobacteriia</taxon>
        <taxon>Flavobacteriales</taxon>
        <taxon>Flavobacteriaceae</taxon>
        <taxon>Flavivirga</taxon>
    </lineage>
</organism>
<evidence type="ECO:0000256" key="1">
    <source>
        <dbReference type="SAM" id="Phobius"/>
    </source>
</evidence>